<evidence type="ECO:0000256" key="2">
    <source>
        <dbReference type="SAM" id="SignalP"/>
    </source>
</evidence>
<feature type="region of interest" description="Disordered" evidence="1">
    <location>
        <begin position="29"/>
        <end position="55"/>
    </location>
</feature>
<proteinExistence type="predicted"/>
<name>A0A8T0UY47_PANVG</name>
<evidence type="ECO:0000313" key="3">
    <source>
        <dbReference type="EMBL" id="KAG2629192.1"/>
    </source>
</evidence>
<accession>A0A8T0UY47</accession>
<evidence type="ECO:0000313" key="4">
    <source>
        <dbReference type="Proteomes" id="UP000823388"/>
    </source>
</evidence>
<comment type="caution">
    <text evidence="3">The sequence shown here is derived from an EMBL/GenBank/DDBJ whole genome shotgun (WGS) entry which is preliminary data.</text>
</comment>
<feature type="compositionally biased region" description="Low complexity" evidence="1">
    <location>
        <begin position="37"/>
        <end position="49"/>
    </location>
</feature>
<dbReference type="PROSITE" id="PS51257">
    <property type="entry name" value="PROKAR_LIPOPROTEIN"/>
    <property type="match status" value="1"/>
</dbReference>
<feature type="chain" id="PRO_5035801926" evidence="2">
    <location>
        <begin position="27"/>
        <end position="69"/>
    </location>
</feature>
<gene>
    <name evidence="3" type="ORF">PVAP13_3KG398402</name>
</gene>
<feature type="signal peptide" evidence="2">
    <location>
        <begin position="1"/>
        <end position="26"/>
    </location>
</feature>
<organism evidence="3 4">
    <name type="scientific">Panicum virgatum</name>
    <name type="common">Blackwell switchgrass</name>
    <dbReference type="NCBI Taxonomy" id="38727"/>
    <lineage>
        <taxon>Eukaryota</taxon>
        <taxon>Viridiplantae</taxon>
        <taxon>Streptophyta</taxon>
        <taxon>Embryophyta</taxon>
        <taxon>Tracheophyta</taxon>
        <taxon>Spermatophyta</taxon>
        <taxon>Magnoliopsida</taxon>
        <taxon>Liliopsida</taxon>
        <taxon>Poales</taxon>
        <taxon>Poaceae</taxon>
        <taxon>PACMAD clade</taxon>
        <taxon>Panicoideae</taxon>
        <taxon>Panicodae</taxon>
        <taxon>Paniceae</taxon>
        <taxon>Panicinae</taxon>
        <taxon>Panicum</taxon>
        <taxon>Panicum sect. Hiantes</taxon>
    </lineage>
</organism>
<evidence type="ECO:0000256" key="1">
    <source>
        <dbReference type="SAM" id="MobiDB-lite"/>
    </source>
</evidence>
<keyword evidence="4" id="KW-1185">Reference proteome</keyword>
<dbReference type="AlphaFoldDB" id="A0A8T0UY47"/>
<sequence length="69" mass="6653">MAPNKTIVAMLVIVVAVAACVPAVTASGAPAENKVPAGTTQGGASSSGGIHYDPAITGALKSDKNALYG</sequence>
<dbReference type="EMBL" id="CM029041">
    <property type="protein sequence ID" value="KAG2629192.1"/>
    <property type="molecule type" value="Genomic_DNA"/>
</dbReference>
<reference evidence="3" key="1">
    <citation type="submission" date="2020-05" db="EMBL/GenBank/DDBJ databases">
        <title>WGS assembly of Panicum virgatum.</title>
        <authorList>
            <person name="Lovell J.T."/>
            <person name="Jenkins J."/>
            <person name="Shu S."/>
            <person name="Juenger T.E."/>
            <person name="Schmutz J."/>
        </authorList>
    </citation>
    <scope>NUCLEOTIDE SEQUENCE</scope>
    <source>
        <strain evidence="3">AP13</strain>
    </source>
</reference>
<protein>
    <submittedName>
        <fullName evidence="3">Uncharacterized protein</fullName>
    </submittedName>
</protein>
<dbReference type="Proteomes" id="UP000823388">
    <property type="component" value="Chromosome 3K"/>
</dbReference>
<keyword evidence="2" id="KW-0732">Signal</keyword>